<proteinExistence type="predicted"/>
<evidence type="ECO:0000313" key="2">
    <source>
        <dbReference type="Proteomes" id="UP000190449"/>
    </source>
</evidence>
<dbReference type="Proteomes" id="UP000190449">
    <property type="component" value="Unassembled WGS sequence"/>
</dbReference>
<dbReference type="EMBL" id="FUWU01000034">
    <property type="protein sequence ID" value="SJZ90220.1"/>
    <property type="molecule type" value="Genomic_DNA"/>
</dbReference>
<protein>
    <submittedName>
        <fullName evidence="1">Uncharacterized protein</fullName>
    </submittedName>
</protein>
<reference evidence="1 2" key="1">
    <citation type="submission" date="2017-02" db="EMBL/GenBank/DDBJ databases">
        <authorList>
            <person name="Peterson S.W."/>
        </authorList>
    </citation>
    <scope>NUCLEOTIDE SEQUENCE [LARGE SCALE GENOMIC DNA]</scope>
    <source>
        <strain evidence="1 2">ATCC 43854</strain>
    </source>
</reference>
<dbReference type="AlphaFoldDB" id="A0A1T4PF82"/>
<evidence type="ECO:0000313" key="1">
    <source>
        <dbReference type="EMBL" id="SJZ90220.1"/>
    </source>
</evidence>
<gene>
    <name evidence="1" type="ORF">SAMN02745108_01913</name>
</gene>
<organism evidence="1 2">
    <name type="scientific">Fibrobacter intestinalis</name>
    <dbReference type="NCBI Taxonomy" id="28122"/>
    <lineage>
        <taxon>Bacteria</taxon>
        <taxon>Pseudomonadati</taxon>
        <taxon>Fibrobacterota</taxon>
        <taxon>Fibrobacteria</taxon>
        <taxon>Fibrobacterales</taxon>
        <taxon>Fibrobacteraceae</taxon>
        <taxon>Fibrobacter</taxon>
    </lineage>
</organism>
<sequence length="158" mass="18661">MSAPDILEKIDEYIGHCKTEILRRKNKQNKNNRVTKEVAEPHCDPFKDFYQKRFGFAPCFKKIYGDKYVESYKASRKRLQKGKGTRGDFLKIEKFYDDLKKHFPIADNLFENPRLPGNLSAENPKTQTVEYYLHPNLQKLMREKSKELDKVLGISKEK</sequence>
<accession>A0A1T4PF82</accession>
<dbReference type="STRING" id="28122.SAMN02745108_01913"/>
<name>A0A1T4PF82_9BACT</name>